<dbReference type="PANTHER" id="PTHR12646">
    <property type="entry name" value="NOT56 - RELATED"/>
    <property type="match status" value="1"/>
</dbReference>
<dbReference type="EMBL" id="JAPDMQ010000374">
    <property type="protein sequence ID" value="KAK0525947.1"/>
    <property type="molecule type" value="Genomic_DNA"/>
</dbReference>
<comment type="catalytic activity">
    <reaction evidence="12 14">
        <text>an alpha-D-Man-(1-&gt;2)-alpha-D-Man-(1-&gt;2)-alpha-D-Man-(1-&gt;3)-[alpha-D-Man-(1-&gt;6)]-beta-D-Man-(1-&gt;4)-beta-D-GlcNAc-(1-&gt;4)-alpha-D-GlcNAc-diphospho-di-trans,poly-cis-dolichol + a di-trans,poly-cis-dolichyl beta-D-mannosyl phosphate = an alpha-D-Man-(1-&gt;2)-alpha-D-Man-(1-&gt;2)-alpha-D-Man-(1-&gt;3)-[alpha-D-Man-(1-&gt;3)-alpha-D-Man-(1-&gt;6)]-beta-D-Man-(1-&gt;4)-beta-D-GlcNAc-(1-&gt;4)-alpha-D-GlcNAc-diphospho-di-trans,poly-cis-dolichol + a di-trans,poly-cis-dolichyl phosphate + H(+)</text>
        <dbReference type="Rhea" id="RHEA:29527"/>
        <dbReference type="Rhea" id="RHEA-COMP:19498"/>
        <dbReference type="Rhea" id="RHEA-COMP:19501"/>
        <dbReference type="Rhea" id="RHEA-COMP:19516"/>
        <dbReference type="Rhea" id="RHEA-COMP:19517"/>
        <dbReference type="ChEBI" id="CHEBI:15378"/>
        <dbReference type="ChEBI" id="CHEBI:57683"/>
        <dbReference type="ChEBI" id="CHEBI:58211"/>
        <dbReference type="ChEBI" id="CHEBI:132515"/>
        <dbReference type="ChEBI" id="CHEBI:132516"/>
        <dbReference type="EC" id="2.4.1.258"/>
    </reaction>
    <physiologicalReaction direction="left-to-right" evidence="12 14">
        <dbReference type="Rhea" id="RHEA:29528"/>
    </physiologicalReaction>
</comment>
<evidence type="ECO:0000256" key="8">
    <source>
        <dbReference type="ARBA" id="ARBA00022824"/>
    </source>
</evidence>
<dbReference type="Pfam" id="PF05208">
    <property type="entry name" value="ALG3"/>
    <property type="match status" value="1"/>
</dbReference>
<evidence type="ECO:0000256" key="10">
    <source>
        <dbReference type="ARBA" id="ARBA00023136"/>
    </source>
</evidence>
<feature type="transmembrane region" description="Helical" evidence="14">
    <location>
        <begin position="239"/>
        <end position="259"/>
    </location>
</feature>
<comment type="function">
    <text evidence="11 14">Dol-P-Man:Man(5)GlcNAc(2)-PP-Dol alpha-1,3-mannosyltransferase that operates in the biosynthetic pathway of dolichol-linked oligosaccharides, the glycan precursors employed in protein asparagine (N)-glycosylation. The assembly of dolichol-linked oligosaccharides begins on the cytosolic side of the endoplasmic reticulum membrane and finishes in its lumen. The sequential addition of sugars to dolichol pyrophosphate produces dolichol-linked oligosaccharides containing fourteen sugars, including two GlcNAcs, nine mannoses and three glucoses. Once assembled, the oligosaccharide is transferred from the lipid to nascent proteins by oligosaccharyltransferases. In the lumen of the endoplasmic reticulum, adds the first dolichyl beta-D-mannosyl phosphate derived mannose in an alpha-1,3 linkage to Man(5)GlcNAc(2)-PP-dolichol to produce Man(6)GlcNAc(2)-PP-dolichol.</text>
</comment>
<evidence type="ECO:0000256" key="7">
    <source>
        <dbReference type="ARBA" id="ARBA00022692"/>
    </source>
</evidence>
<feature type="compositionally biased region" description="Polar residues" evidence="15">
    <location>
        <begin position="1"/>
        <end position="12"/>
    </location>
</feature>
<comment type="pathway">
    <text evidence="2 14">Protein modification; protein glycosylation.</text>
</comment>
<feature type="transmembrane region" description="Helical" evidence="14">
    <location>
        <begin position="136"/>
        <end position="156"/>
    </location>
</feature>
<keyword evidence="8 14" id="KW-0256">Endoplasmic reticulum</keyword>
<dbReference type="GO" id="GO:0052925">
    <property type="term" value="F:dol-P-Man:Man(5)GlcNAc(2)-PP-Dol alpha-1,3-mannosyltransferase activity"/>
    <property type="evidence" value="ECO:0007669"/>
    <property type="project" value="UniProtKB-EC"/>
</dbReference>
<feature type="transmembrane region" description="Helical" evidence="14">
    <location>
        <begin position="51"/>
        <end position="71"/>
    </location>
</feature>
<proteinExistence type="inferred from homology"/>
<feature type="compositionally biased region" description="Low complexity" evidence="15">
    <location>
        <begin position="13"/>
        <end position="32"/>
    </location>
</feature>
<evidence type="ECO:0000256" key="13">
    <source>
        <dbReference type="ARBA" id="ARBA00093457"/>
    </source>
</evidence>
<evidence type="ECO:0000256" key="2">
    <source>
        <dbReference type="ARBA" id="ARBA00004922"/>
    </source>
</evidence>
<name>A0AAN6G9A4_9BASI</name>
<dbReference type="InterPro" id="IPR007873">
    <property type="entry name" value="Glycosyltransferase_ALG3"/>
</dbReference>
<evidence type="ECO:0000256" key="11">
    <source>
        <dbReference type="ARBA" id="ARBA00044743"/>
    </source>
</evidence>
<keyword evidence="10 14" id="KW-0472">Membrane</keyword>
<protein>
    <recommendedName>
        <fullName evidence="4 14">Dol-P-Man:Man(5)GlcNAc(2)-PP-Dol alpha-1,3-mannosyltransferase</fullName>
        <ecNumber evidence="3 14">2.4.1.258</ecNumber>
    </recommendedName>
    <alternativeName>
        <fullName evidence="14">Dol-P-Man-dependent alpha(1-3)-mannosyltransferase</fullName>
    </alternativeName>
</protein>
<comment type="similarity">
    <text evidence="13">Belongs to the glycosyltransferase ALG3 family.</text>
</comment>
<dbReference type="PANTHER" id="PTHR12646:SF0">
    <property type="entry name" value="DOL-P-MAN:MAN(5)GLCNAC(2)-PP-DOL ALPHA-1,3-MANNOSYLTRANSFERASE"/>
    <property type="match status" value="1"/>
</dbReference>
<keyword evidence="7 14" id="KW-0812">Transmembrane</keyword>
<evidence type="ECO:0000313" key="17">
    <source>
        <dbReference type="Proteomes" id="UP001176521"/>
    </source>
</evidence>
<evidence type="ECO:0000256" key="9">
    <source>
        <dbReference type="ARBA" id="ARBA00022989"/>
    </source>
</evidence>
<keyword evidence="9 14" id="KW-1133">Transmembrane helix</keyword>
<feature type="region of interest" description="Disordered" evidence="15">
    <location>
        <begin position="1"/>
        <end position="33"/>
    </location>
</feature>
<evidence type="ECO:0000256" key="5">
    <source>
        <dbReference type="ARBA" id="ARBA00022676"/>
    </source>
</evidence>
<sequence length="413" mass="46205">MSSSTVARSNGHSTSTSSSKKLQQRQEQQQSRGAVPALTTLVRDVLTSQRLFWLTAAGVLLGEVALTALIIKKVPYTEIDYATYIQQADVFLRGERDYFKITGDTGPCVYPAGHLYIYSLFHIFSSGTTNIPAAQLAFGLLYLLNLAVVISLYHLAGAPTALLPFLAISKRLHSIYALRLFNDPFAMFFFYISVLLLCRKKWTSAVILFSTALSIKMNILLFMPALATILFRAVGLPRALPFAAAFFAVQILLSLPFTLPSPSTRAHYLSQAFDLSRVFLYKWTVNWRMVPESAFLSKGFARVLLGAHVSLLGLFGAWRWTGIGFLGWSWLRLHWNGPVGVIAPAAVQHKTPDEKKKLEATFAPTADYILSALFSANLIGIICSRSLHYQFYSWYAHQIPFLLWRTELPIHLK</sequence>
<dbReference type="GO" id="GO:0005789">
    <property type="term" value="C:endoplasmic reticulum membrane"/>
    <property type="evidence" value="ECO:0007669"/>
    <property type="project" value="UniProtKB-SubCell"/>
</dbReference>
<comment type="subcellular location">
    <subcellularLocation>
        <location evidence="1 14">Endoplasmic reticulum membrane</location>
        <topology evidence="1 14">Multi-pass membrane protein</topology>
    </subcellularLocation>
</comment>
<evidence type="ECO:0000256" key="12">
    <source>
        <dbReference type="ARBA" id="ARBA00049506"/>
    </source>
</evidence>
<keyword evidence="17" id="KW-1185">Reference proteome</keyword>
<feature type="transmembrane region" description="Helical" evidence="14">
    <location>
        <begin position="368"/>
        <end position="387"/>
    </location>
</feature>
<evidence type="ECO:0000256" key="4">
    <source>
        <dbReference type="ARBA" id="ARBA00015561"/>
    </source>
</evidence>
<organism evidence="16 17">
    <name type="scientific">Tilletia horrida</name>
    <dbReference type="NCBI Taxonomy" id="155126"/>
    <lineage>
        <taxon>Eukaryota</taxon>
        <taxon>Fungi</taxon>
        <taxon>Dikarya</taxon>
        <taxon>Basidiomycota</taxon>
        <taxon>Ustilaginomycotina</taxon>
        <taxon>Exobasidiomycetes</taxon>
        <taxon>Tilletiales</taxon>
        <taxon>Tilletiaceae</taxon>
        <taxon>Tilletia</taxon>
    </lineage>
</organism>
<evidence type="ECO:0000313" key="16">
    <source>
        <dbReference type="EMBL" id="KAK0525947.1"/>
    </source>
</evidence>
<keyword evidence="6 14" id="KW-0808">Transferase</keyword>
<accession>A0AAN6G9A4</accession>
<keyword evidence="5 14" id="KW-0328">Glycosyltransferase</keyword>
<evidence type="ECO:0000256" key="1">
    <source>
        <dbReference type="ARBA" id="ARBA00004477"/>
    </source>
</evidence>
<dbReference type="EC" id="2.4.1.258" evidence="3 14"/>
<gene>
    <name evidence="16" type="primary">ALG3_2</name>
    <name evidence="16" type="ORF">OC842_005346</name>
</gene>
<dbReference type="Proteomes" id="UP001176521">
    <property type="component" value="Unassembled WGS sequence"/>
</dbReference>
<evidence type="ECO:0000256" key="3">
    <source>
        <dbReference type="ARBA" id="ARBA00011964"/>
    </source>
</evidence>
<feature type="transmembrane region" description="Helical" evidence="14">
    <location>
        <begin position="205"/>
        <end position="227"/>
    </location>
</feature>
<evidence type="ECO:0000256" key="14">
    <source>
        <dbReference type="RuleBase" id="RU364047"/>
    </source>
</evidence>
<feature type="transmembrane region" description="Helical" evidence="14">
    <location>
        <begin position="176"/>
        <end position="198"/>
    </location>
</feature>
<comment type="caution">
    <text evidence="16">The sequence shown here is derived from an EMBL/GenBank/DDBJ whole genome shotgun (WGS) entry which is preliminary data.</text>
</comment>
<evidence type="ECO:0000256" key="6">
    <source>
        <dbReference type="ARBA" id="ARBA00022679"/>
    </source>
</evidence>
<evidence type="ECO:0000256" key="15">
    <source>
        <dbReference type="SAM" id="MobiDB-lite"/>
    </source>
</evidence>
<dbReference type="AlphaFoldDB" id="A0AAN6G9A4"/>
<feature type="transmembrane region" description="Helical" evidence="14">
    <location>
        <begin position="299"/>
        <end position="320"/>
    </location>
</feature>
<reference evidence="16" key="1">
    <citation type="journal article" date="2023" name="PhytoFront">
        <title>Draft Genome Resources of Seven Strains of Tilletia horrida, Causal Agent of Kernel Smut of Rice.</title>
        <authorList>
            <person name="Khanal S."/>
            <person name="Antony Babu S."/>
            <person name="Zhou X.G."/>
        </authorList>
    </citation>
    <scope>NUCLEOTIDE SEQUENCE</scope>
    <source>
        <strain evidence="16">TX3</strain>
    </source>
</reference>